<dbReference type="KEGG" id="dfl:DFE_2008"/>
<sequence>MKFSGEERAFLINAARVAADVVERGVASFRNMTLRAELGVPSWVPLSRGAKSALPYELPSEAWCWGAESNFPVVQMGGKSEISCWEDHIHGAFRVVEWVIRRNRMEESSVDWMLSELRSAGLIEGEVTLDVWRQDPFNLPNALIRDLSEKFMVRFEGTVMRDVKYPASMYRITEDDIDCFEGLDPYDWVEWVVKWSDEGEWLY</sequence>
<dbReference type="AlphaFoldDB" id="A0A2Z6AZS2"/>
<reference evidence="1 2" key="1">
    <citation type="journal article" date="2018" name="Sci. Adv.">
        <title>Multi-heme cytochromes provide a pathway for survival in energy-limited environments.</title>
        <authorList>
            <person name="Deng X."/>
            <person name="Dohmae N."/>
            <person name="Nealson K.H."/>
            <person name="Hashimoto K."/>
            <person name="Okamoto A."/>
        </authorList>
    </citation>
    <scope>NUCLEOTIDE SEQUENCE [LARGE SCALE GENOMIC DNA]</scope>
    <source>
        <strain evidence="1 2">IS5</strain>
    </source>
</reference>
<protein>
    <submittedName>
        <fullName evidence="1">Uncharacterized protein</fullName>
    </submittedName>
</protein>
<gene>
    <name evidence="1" type="ORF">DFE_2008</name>
</gene>
<proteinExistence type="predicted"/>
<keyword evidence="2" id="KW-1185">Reference proteome</keyword>
<accession>A0A2Z6AZS2</accession>
<evidence type="ECO:0000313" key="1">
    <source>
        <dbReference type="EMBL" id="BBD08734.1"/>
    </source>
</evidence>
<dbReference type="RefSeq" id="WP_126379086.1">
    <property type="nucleotide sequence ID" value="NZ_AP017378.1"/>
</dbReference>
<organism evidence="1 2">
    <name type="scientific">Desulfovibrio ferrophilus</name>
    <dbReference type="NCBI Taxonomy" id="241368"/>
    <lineage>
        <taxon>Bacteria</taxon>
        <taxon>Pseudomonadati</taxon>
        <taxon>Thermodesulfobacteriota</taxon>
        <taxon>Desulfovibrionia</taxon>
        <taxon>Desulfovibrionales</taxon>
        <taxon>Desulfovibrionaceae</taxon>
        <taxon>Desulfovibrio</taxon>
    </lineage>
</organism>
<dbReference type="Proteomes" id="UP000269883">
    <property type="component" value="Chromosome"/>
</dbReference>
<name>A0A2Z6AZS2_9BACT</name>
<evidence type="ECO:0000313" key="2">
    <source>
        <dbReference type="Proteomes" id="UP000269883"/>
    </source>
</evidence>
<dbReference type="EMBL" id="AP017378">
    <property type="protein sequence ID" value="BBD08734.1"/>
    <property type="molecule type" value="Genomic_DNA"/>
</dbReference>